<feature type="signal peptide" evidence="1">
    <location>
        <begin position="1"/>
        <end position="25"/>
    </location>
</feature>
<dbReference type="Proteomes" id="UP000321548">
    <property type="component" value="Unassembled WGS sequence"/>
</dbReference>
<sequence>MNARRGILSAAMSLALLGLAPQAHAGPVILGGDDLTDHGSISGGTLQEGWLYIQRALANLLGTATITGSTVQIAVLGAADSTASSSDAGAAVHHAAALSGWTVNYYDGSASIDGFFTSLAAGTVKPTVMWLAGTGASNDLDSSEGASLTANALAINSFVTAGGGLMAHGSGGDAYGWLSALLPGISEVSGCNSSGATLTAAGQAAFPGLSNSDVDANAGPCHSHFTGNFGGLTTLAFDGQQRSYIIGGGASTIIQCGQPGQPACPPQGVPVAPTIPLMLAGLTALLGARRLRKVAA</sequence>
<evidence type="ECO:0000313" key="2">
    <source>
        <dbReference type="EMBL" id="TXL63505.1"/>
    </source>
</evidence>
<dbReference type="AlphaFoldDB" id="A0A5C8NRQ9"/>
<organism evidence="2 3">
    <name type="scientific">Zeimonas arvi</name>
    <dbReference type="NCBI Taxonomy" id="2498847"/>
    <lineage>
        <taxon>Bacteria</taxon>
        <taxon>Pseudomonadati</taxon>
        <taxon>Pseudomonadota</taxon>
        <taxon>Betaproteobacteria</taxon>
        <taxon>Burkholderiales</taxon>
        <taxon>Burkholderiaceae</taxon>
        <taxon>Zeimonas</taxon>
    </lineage>
</organism>
<gene>
    <name evidence="2" type="ORF">FHP08_16795</name>
</gene>
<comment type="caution">
    <text evidence="2">The sequence shown here is derived from an EMBL/GenBank/DDBJ whole genome shotgun (WGS) entry which is preliminary data.</text>
</comment>
<accession>A0A5C8NRQ9</accession>
<dbReference type="RefSeq" id="WP_222707923.1">
    <property type="nucleotide sequence ID" value="NZ_VDUY01000008.1"/>
</dbReference>
<evidence type="ECO:0000256" key="1">
    <source>
        <dbReference type="SAM" id="SignalP"/>
    </source>
</evidence>
<keyword evidence="1" id="KW-0732">Signal</keyword>
<name>A0A5C8NRQ9_9BURK</name>
<dbReference type="EMBL" id="VDUY01000008">
    <property type="protein sequence ID" value="TXL63505.1"/>
    <property type="molecule type" value="Genomic_DNA"/>
</dbReference>
<evidence type="ECO:0008006" key="4">
    <source>
        <dbReference type="Google" id="ProtNLM"/>
    </source>
</evidence>
<reference evidence="2 3" key="1">
    <citation type="submission" date="2019-06" db="EMBL/GenBank/DDBJ databases">
        <title>Quisquiliibacterium sp. nov., isolated from a maize field.</title>
        <authorList>
            <person name="Lin S.-Y."/>
            <person name="Tsai C.-F."/>
            <person name="Young C.-C."/>
        </authorList>
    </citation>
    <scope>NUCLEOTIDE SEQUENCE [LARGE SCALE GENOMIC DNA]</scope>
    <source>
        <strain evidence="2 3">CC-CFT501</strain>
    </source>
</reference>
<protein>
    <recommendedName>
        <fullName evidence="4">PEP-CTERM sorting domain-containing protein</fullName>
    </recommendedName>
</protein>
<proteinExistence type="predicted"/>
<feature type="chain" id="PRO_5022837605" description="PEP-CTERM sorting domain-containing protein" evidence="1">
    <location>
        <begin position="26"/>
        <end position="296"/>
    </location>
</feature>
<keyword evidence="3" id="KW-1185">Reference proteome</keyword>
<evidence type="ECO:0000313" key="3">
    <source>
        <dbReference type="Proteomes" id="UP000321548"/>
    </source>
</evidence>